<name>A0A0B7HNF1_9FLAO</name>
<sequence length="216" mass="25356">MITKLQTLTKLLNSSKMNSFVLFYAIFISHITIAQKTNTNDTIYLPEVIITQHQNKKLKKMSNLGKADRVSFSSVIPNTFYANKIVTKECIQIQKVVLYVKKKSNLSTNENFELLFFSVGKEGFPEKKLHNETLFFKLLREDKIEISLEEINLPLCREFFIVVQKTLDKDTSESNYILLGNRHKKSQTFIKIKDKNWYKLNHVNLMLDIYYTENKN</sequence>
<dbReference type="GeneID" id="69580259"/>
<dbReference type="Proteomes" id="UP000044026">
    <property type="component" value="Unassembled WGS sequence"/>
</dbReference>
<accession>A0A0B7HNF1</accession>
<gene>
    <name evidence="1" type="ORF">CCAN12_800117</name>
</gene>
<evidence type="ECO:0000313" key="2">
    <source>
        <dbReference type="Proteomes" id="UP000044026"/>
    </source>
</evidence>
<dbReference type="AlphaFoldDB" id="A0A0B7HNF1"/>
<organism evidence="1 2">
    <name type="scientific">Capnocytophaga canimorsus</name>
    <dbReference type="NCBI Taxonomy" id="28188"/>
    <lineage>
        <taxon>Bacteria</taxon>
        <taxon>Pseudomonadati</taxon>
        <taxon>Bacteroidota</taxon>
        <taxon>Flavobacteriia</taxon>
        <taxon>Flavobacteriales</taxon>
        <taxon>Flavobacteriaceae</taxon>
        <taxon>Capnocytophaga</taxon>
    </lineage>
</organism>
<dbReference type="EMBL" id="CDOE01000079">
    <property type="protein sequence ID" value="CEN41231.1"/>
    <property type="molecule type" value="Genomic_DNA"/>
</dbReference>
<evidence type="ECO:0000313" key="1">
    <source>
        <dbReference type="EMBL" id="CEN41231.1"/>
    </source>
</evidence>
<reference evidence="1 2" key="1">
    <citation type="submission" date="2015-01" db="EMBL/GenBank/DDBJ databases">
        <authorList>
            <person name="Xiang T."/>
            <person name="Song Y."/>
            <person name="Huang L."/>
            <person name="Wang B."/>
            <person name="Wu P."/>
        </authorList>
    </citation>
    <scope>NUCLEOTIDE SEQUENCE [LARGE SCALE GENOMIC DNA]</scope>
    <source>
        <strain evidence="1 2">Cc12</strain>
    </source>
</reference>
<proteinExistence type="predicted"/>
<dbReference type="RefSeq" id="WP_042002109.1">
    <property type="nucleotide sequence ID" value="NZ_CP022382.1"/>
</dbReference>
<protein>
    <submittedName>
        <fullName evidence="1">Uncharacterized protein</fullName>
    </submittedName>
</protein>